<reference evidence="3" key="1">
    <citation type="submission" date="2016-10" db="EMBL/GenBank/DDBJ databases">
        <authorList>
            <person name="Varghese N."/>
            <person name="Submissions S."/>
        </authorList>
    </citation>
    <scope>NUCLEOTIDE SEQUENCE [LARGE SCALE GENOMIC DNA]</scope>
    <source>
        <strain evidence="3">DSM 44526</strain>
    </source>
</reference>
<dbReference type="Proteomes" id="UP000198863">
    <property type="component" value="Unassembled WGS sequence"/>
</dbReference>
<keyword evidence="1" id="KW-0732">Signal</keyword>
<dbReference type="PROSITE" id="PS51257">
    <property type="entry name" value="PROKAR_LIPOPROTEIN"/>
    <property type="match status" value="1"/>
</dbReference>
<feature type="signal peptide" evidence="1">
    <location>
        <begin position="1"/>
        <end position="21"/>
    </location>
</feature>
<proteinExistence type="predicted"/>
<evidence type="ECO:0000313" key="3">
    <source>
        <dbReference type="Proteomes" id="UP000198863"/>
    </source>
</evidence>
<sequence length="333" mass="36583">MRVRRLPGTVLAAAAAALVLAGCSSSGGGGEAAAEETTSPLSAYLDAVWGGDLSEEEQQRQSEDQNRRVEELVADCMQEQGFEYVPNTANLSWGGGTEYEWEPDDRAWVSQYGYGAVDFPGRDDVPEDTGEEYVDPDGDYVESLSESEQTAFYEALSGPAPTEEQMAAMEDGSYEYDWEDSGCYGAAQHEVYEAEDLSQSAEFASLFEAMDEFWTSTGESPEMSALDGEWAACMDAAGHPGFAQQWDAQNSIYDEQNALYEAGGSGEEYVEPDQAAMDALGEREVELALADLDCREETDYRDRQTSIQNELEQQFVDDHRTELEALRAAAEQD</sequence>
<dbReference type="AlphaFoldDB" id="A0A1G7UU41"/>
<name>A0A1G7UU41_9ACTN</name>
<dbReference type="RefSeq" id="WP_091063764.1">
    <property type="nucleotide sequence ID" value="NZ_FNCF01000004.1"/>
</dbReference>
<dbReference type="EMBL" id="FNCF01000004">
    <property type="protein sequence ID" value="SDG51052.1"/>
    <property type="molecule type" value="Genomic_DNA"/>
</dbReference>
<accession>A0A1G7UU41</accession>
<keyword evidence="3" id="KW-1185">Reference proteome</keyword>
<evidence type="ECO:0000256" key="1">
    <source>
        <dbReference type="SAM" id="SignalP"/>
    </source>
</evidence>
<evidence type="ECO:0000313" key="2">
    <source>
        <dbReference type="EMBL" id="SDG51052.1"/>
    </source>
</evidence>
<organism evidence="2 3">
    <name type="scientific">Klenkia brasiliensis</name>
    <dbReference type="NCBI Taxonomy" id="333142"/>
    <lineage>
        <taxon>Bacteria</taxon>
        <taxon>Bacillati</taxon>
        <taxon>Actinomycetota</taxon>
        <taxon>Actinomycetes</taxon>
        <taxon>Geodermatophilales</taxon>
        <taxon>Geodermatophilaceae</taxon>
        <taxon>Klenkia</taxon>
    </lineage>
</organism>
<feature type="chain" id="PRO_5038904041" evidence="1">
    <location>
        <begin position="22"/>
        <end position="333"/>
    </location>
</feature>
<dbReference type="OrthoDB" id="3403621at2"/>
<gene>
    <name evidence="2" type="ORF">SAMN05660324_2774</name>
</gene>
<protein>
    <submittedName>
        <fullName evidence="2">Uncharacterized protein</fullName>
    </submittedName>
</protein>